<keyword evidence="12" id="KW-1185">Reference proteome</keyword>
<dbReference type="SUPFAM" id="SSF53474">
    <property type="entry name" value="alpha/beta-Hydrolases"/>
    <property type="match status" value="1"/>
</dbReference>
<gene>
    <name evidence="11" type="ORF">AM231_17900</name>
</gene>
<keyword evidence="7" id="KW-0645">Protease</keyword>
<comment type="catalytic activity">
    <reaction evidence="1">
        <text>Release of N-terminal proline from a peptide.</text>
        <dbReference type="EC" id="3.4.11.5"/>
    </reaction>
</comment>
<name>A0A0M1NL88_9BACL</name>
<evidence type="ECO:0000313" key="11">
    <source>
        <dbReference type="EMBL" id="KOR82654.1"/>
    </source>
</evidence>
<dbReference type="InterPro" id="IPR029058">
    <property type="entry name" value="AB_hydrolase_fold"/>
</dbReference>
<comment type="caution">
    <text evidence="11">The sequence shown here is derived from an EMBL/GenBank/DDBJ whole genome shotgun (WGS) entry which is preliminary data.</text>
</comment>
<dbReference type="PANTHER" id="PTHR43722:SF1">
    <property type="entry name" value="PROLINE IMINOPEPTIDASE"/>
    <property type="match status" value="1"/>
</dbReference>
<sequence length="339" mass="39136">MSNGIDCREFVTIGGISQYLHHRGEDIDNPVMLFLHGGPGEPILPFAQEFQIPWEKRVTVVHWDQRNCGKTYFNNDPKQVAPTVTVDRLVQDTYEIVNYLRRKYHKEKIIILGHSWGSVLGSLFSKQYPELVQVYIGVGQVVNMKDNERVGYEKVLEAAKMAGNDIDYRDLLRLKPYPPLAFDDDMIKKLMKVRKYQRKYKLSAGPTTELIANALSSPFYTLKDMRYFFISGAFGDGQRPIWKYLCESFDLSTMDAAFEMPVFYIHGERDWQTPYPLAQEFFLTIQAPLKLFYSIPEAGHIPMLERKEKFNEALFDILERANVTAKTKKSLHRSPVGTG</sequence>
<dbReference type="GO" id="GO:0006508">
    <property type="term" value="P:proteolysis"/>
    <property type="evidence" value="ECO:0007669"/>
    <property type="project" value="UniProtKB-KW"/>
</dbReference>
<dbReference type="InterPro" id="IPR002410">
    <property type="entry name" value="Peptidase_S33"/>
</dbReference>
<protein>
    <recommendedName>
        <fullName evidence="4">prolyl aminopeptidase</fullName>
        <ecNumber evidence="4">3.4.11.5</ecNumber>
    </recommendedName>
    <alternativeName>
        <fullName evidence="9">Prolyl aminopeptidase</fullName>
    </alternativeName>
</protein>
<dbReference type="GO" id="GO:0005737">
    <property type="term" value="C:cytoplasm"/>
    <property type="evidence" value="ECO:0007669"/>
    <property type="project" value="UniProtKB-SubCell"/>
</dbReference>
<evidence type="ECO:0000259" key="10">
    <source>
        <dbReference type="Pfam" id="PF00561"/>
    </source>
</evidence>
<feature type="domain" description="AB hydrolase-1" evidence="10">
    <location>
        <begin position="30"/>
        <end position="306"/>
    </location>
</feature>
<keyword evidence="8" id="KW-0378">Hydrolase</keyword>
<evidence type="ECO:0000256" key="7">
    <source>
        <dbReference type="ARBA" id="ARBA00022670"/>
    </source>
</evidence>
<dbReference type="EC" id="3.4.11.5" evidence="4"/>
<dbReference type="Pfam" id="PF00561">
    <property type="entry name" value="Abhydrolase_1"/>
    <property type="match status" value="1"/>
</dbReference>
<comment type="similarity">
    <text evidence="3">Belongs to the peptidase S33 family.</text>
</comment>
<evidence type="ECO:0000256" key="3">
    <source>
        <dbReference type="ARBA" id="ARBA00010088"/>
    </source>
</evidence>
<evidence type="ECO:0000256" key="8">
    <source>
        <dbReference type="ARBA" id="ARBA00022801"/>
    </source>
</evidence>
<evidence type="ECO:0000256" key="9">
    <source>
        <dbReference type="ARBA" id="ARBA00029605"/>
    </source>
</evidence>
<dbReference type="PANTHER" id="PTHR43722">
    <property type="entry name" value="PROLINE IMINOPEPTIDASE"/>
    <property type="match status" value="1"/>
</dbReference>
<evidence type="ECO:0000256" key="6">
    <source>
        <dbReference type="ARBA" id="ARBA00022490"/>
    </source>
</evidence>
<evidence type="ECO:0000256" key="5">
    <source>
        <dbReference type="ARBA" id="ARBA00022438"/>
    </source>
</evidence>
<proteinExistence type="inferred from homology"/>
<evidence type="ECO:0000256" key="1">
    <source>
        <dbReference type="ARBA" id="ARBA00001585"/>
    </source>
</evidence>
<comment type="subcellular location">
    <subcellularLocation>
        <location evidence="2">Cytoplasm</location>
    </subcellularLocation>
</comment>
<evidence type="ECO:0000256" key="2">
    <source>
        <dbReference type="ARBA" id="ARBA00004496"/>
    </source>
</evidence>
<reference evidence="12" key="1">
    <citation type="submission" date="2015-08" db="EMBL/GenBank/DDBJ databases">
        <title>Genome sequencing project for genomic taxonomy and phylogenomics of Bacillus-like bacteria.</title>
        <authorList>
            <person name="Liu B."/>
            <person name="Wang J."/>
            <person name="Zhu Y."/>
            <person name="Liu G."/>
            <person name="Chen Q."/>
            <person name="Chen Z."/>
            <person name="Lan J."/>
            <person name="Che J."/>
            <person name="Ge C."/>
            <person name="Shi H."/>
            <person name="Pan Z."/>
            <person name="Liu X."/>
        </authorList>
    </citation>
    <scope>NUCLEOTIDE SEQUENCE [LARGE SCALE GENOMIC DNA]</scope>
    <source>
        <strain evidence="12">FJAT-22460</strain>
    </source>
</reference>
<keyword evidence="5" id="KW-0031">Aminopeptidase</keyword>
<dbReference type="Gene3D" id="3.40.50.1820">
    <property type="entry name" value="alpha/beta hydrolase"/>
    <property type="match status" value="1"/>
</dbReference>
<dbReference type="GO" id="GO:0004177">
    <property type="term" value="F:aminopeptidase activity"/>
    <property type="evidence" value="ECO:0007669"/>
    <property type="project" value="UniProtKB-KW"/>
</dbReference>
<dbReference type="InterPro" id="IPR005944">
    <property type="entry name" value="Pro_iminopeptidase"/>
</dbReference>
<evidence type="ECO:0000256" key="4">
    <source>
        <dbReference type="ARBA" id="ARBA00012568"/>
    </source>
</evidence>
<dbReference type="EMBL" id="LIUT01000003">
    <property type="protein sequence ID" value="KOR82654.1"/>
    <property type="molecule type" value="Genomic_DNA"/>
</dbReference>
<accession>A0A0M1NL88</accession>
<keyword evidence="6" id="KW-0963">Cytoplasm</keyword>
<dbReference type="InterPro" id="IPR000073">
    <property type="entry name" value="AB_hydrolase_1"/>
</dbReference>
<dbReference type="PRINTS" id="PR00793">
    <property type="entry name" value="PROAMNOPTASE"/>
</dbReference>
<organism evidence="11 12">
    <name type="scientific">Paenibacillus solani</name>
    <dbReference type="NCBI Taxonomy" id="1705565"/>
    <lineage>
        <taxon>Bacteria</taxon>
        <taxon>Bacillati</taxon>
        <taxon>Bacillota</taxon>
        <taxon>Bacilli</taxon>
        <taxon>Bacillales</taxon>
        <taxon>Paenibacillaceae</taxon>
        <taxon>Paenibacillus</taxon>
    </lineage>
</organism>
<dbReference type="Proteomes" id="UP000036932">
    <property type="component" value="Unassembled WGS sequence"/>
</dbReference>
<evidence type="ECO:0000313" key="12">
    <source>
        <dbReference type="Proteomes" id="UP000036932"/>
    </source>
</evidence>
<dbReference type="AlphaFoldDB" id="A0A0M1NL88"/>
<dbReference type="PATRIC" id="fig|1705565.3.peg.5517"/>